<proteinExistence type="predicted"/>
<feature type="domain" description="DUF7691" evidence="1">
    <location>
        <begin position="1"/>
        <end position="189"/>
    </location>
</feature>
<dbReference type="Pfam" id="PF24740">
    <property type="entry name" value="DUF7691"/>
    <property type="match status" value="1"/>
</dbReference>
<evidence type="ECO:0000259" key="1">
    <source>
        <dbReference type="Pfam" id="PF24740"/>
    </source>
</evidence>
<evidence type="ECO:0000313" key="2">
    <source>
        <dbReference type="EMBL" id="XAN09069.1"/>
    </source>
</evidence>
<name>A0ABZ3FVI1_9ACTN</name>
<organism evidence="2 3">
    <name type="scientific">Ammonicoccus fulvus</name>
    <dbReference type="NCBI Taxonomy" id="3138240"/>
    <lineage>
        <taxon>Bacteria</taxon>
        <taxon>Bacillati</taxon>
        <taxon>Actinomycetota</taxon>
        <taxon>Actinomycetes</taxon>
        <taxon>Propionibacteriales</taxon>
        <taxon>Propionibacteriaceae</taxon>
        <taxon>Ammonicoccus</taxon>
    </lineage>
</organism>
<keyword evidence="3" id="KW-1185">Reference proteome</keyword>
<gene>
    <name evidence="2" type="ORF">AADG42_17695</name>
</gene>
<dbReference type="RefSeq" id="WP_425310506.1">
    <property type="nucleotide sequence ID" value="NZ_CP154795.1"/>
</dbReference>
<dbReference type="InterPro" id="IPR056108">
    <property type="entry name" value="DUF7691"/>
</dbReference>
<sequence>MSYGIRARVVNIEALEGFFGSGNESSLNRVSGWLKNVFPHLDAELPDAPPAYELLRALVMDPDYRNTQDAWTPQHSAKAIRLLEAITGWFGDPDPQPNRSWSAMNYGWFGAVDEALTAAGSDARASELLEPHSVAGLAAPIEFPIIHVMTAERAREWLAKTKDLDLSRTPAPERAAIEEMRDWMDYTVDCAEHYPASPGNSLLSFYF</sequence>
<reference evidence="2 3" key="1">
    <citation type="submission" date="2024-04" db="EMBL/GenBank/DDBJ databases">
        <title>Isolation of an actinomycete strain from pig manure.</title>
        <authorList>
            <person name="Gong T."/>
            <person name="Yu Z."/>
            <person name="An M."/>
            <person name="Wei C."/>
            <person name="Yang W."/>
            <person name="Liu L."/>
        </authorList>
    </citation>
    <scope>NUCLEOTIDE SEQUENCE [LARGE SCALE GENOMIC DNA]</scope>
    <source>
        <strain evidence="2 3">ZF39</strain>
    </source>
</reference>
<evidence type="ECO:0000313" key="3">
    <source>
        <dbReference type="Proteomes" id="UP001442841"/>
    </source>
</evidence>
<accession>A0ABZ3FVI1</accession>
<protein>
    <recommendedName>
        <fullName evidence="1">DUF7691 domain-containing protein</fullName>
    </recommendedName>
</protein>
<dbReference type="Proteomes" id="UP001442841">
    <property type="component" value="Chromosome"/>
</dbReference>
<dbReference type="EMBL" id="CP154795">
    <property type="protein sequence ID" value="XAN09069.1"/>
    <property type="molecule type" value="Genomic_DNA"/>
</dbReference>